<reference evidence="5 6" key="1">
    <citation type="submission" date="2018-08" db="EMBL/GenBank/DDBJ databases">
        <title>A genome reference for cultivated species of the human gut microbiota.</title>
        <authorList>
            <person name="Zou Y."/>
            <person name="Xue W."/>
            <person name="Luo G."/>
        </authorList>
    </citation>
    <scope>NUCLEOTIDE SEQUENCE [LARGE SCALE GENOMIC DNA]</scope>
    <source>
        <strain evidence="5 6">AF46-2NS</strain>
    </source>
</reference>
<dbReference type="InterPro" id="IPR046216">
    <property type="entry name" value="DUF6249"/>
</dbReference>
<comment type="caution">
    <text evidence="5">The sequence shown here is derived from an EMBL/GenBank/DDBJ whole genome shotgun (WGS) entry which is preliminary data.</text>
</comment>
<feature type="domain" description="DUF6249" evidence="4">
    <location>
        <begin position="119"/>
        <end position="206"/>
    </location>
</feature>
<keyword evidence="2" id="KW-0812">Transmembrane</keyword>
<dbReference type="AlphaFoldDB" id="A0A3R6MF80"/>
<accession>A0A3R6MF80</accession>
<feature type="compositionally biased region" description="Low complexity" evidence="1">
    <location>
        <begin position="62"/>
        <end position="72"/>
    </location>
</feature>
<keyword evidence="2" id="KW-0472">Membrane</keyword>
<dbReference type="EMBL" id="QRNB01000006">
    <property type="protein sequence ID" value="RHK12386.1"/>
    <property type="molecule type" value="Genomic_DNA"/>
</dbReference>
<evidence type="ECO:0000259" key="4">
    <source>
        <dbReference type="Pfam" id="PF19762"/>
    </source>
</evidence>
<feature type="compositionally biased region" description="Low complexity" evidence="1">
    <location>
        <begin position="38"/>
        <end position="51"/>
    </location>
</feature>
<evidence type="ECO:0000313" key="5">
    <source>
        <dbReference type="EMBL" id="RHK12386.1"/>
    </source>
</evidence>
<keyword evidence="3" id="KW-0732">Signal</keyword>
<sequence length="269" mass="29488">MKKAILALALVMSIGATQVSLASSAPKHRYHPTTQQVDPKAAPASAAQPSASKDKDDEALEAYSDTTSTDSATYDDYDENDNRSVHSKYSLDNYDDPFDFIGSVFGGGALALIIVFCIIFGLLFVFAPLIIVFLIVRYLMRRHNDRMKLAEMAMEKGINVPESDRPIDKQSDEYLVKRGLRNAFLGAGLCAMFAWWDADFLAGIGAWSSSMASVRPLSARFLPSRTGGRTVTATRARGIMVLRSSSRHSTYHGFSIGGEVTRKRTTIIS</sequence>
<evidence type="ECO:0000256" key="2">
    <source>
        <dbReference type="SAM" id="Phobius"/>
    </source>
</evidence>
<gene>
    <name evidence="5" type="ORF">DW079_02120</name>
</gene>
<feature type="region of interest" description="Disordered" evidence="1">
    <location>
        <begin position="25"/>
        <end position="79"/>
    </location>
</feature>
<feature type="chain" id="PRO_5018617031" description="DUF6249 domain-containing protein" evidence="3">
    <location>
        <begin position="23"/>
        <end position="269"/>
    </location>
</feature>
<evidence type="ECO:0000313" key="6">
    <source>
        <dbReference type="Proteomes" id="UP000286211"/>
    </source>
</evidence>
<proteinExistence type="predicted"/>
<evidence type="ECO:0000256" key="1">
    <source>
        <dbReference type="SAM" id="MobiDB-lite"/>
    </source>
</evidence>
<protein>
    <recommendedName>
        <fullName evidence="4">DUF6249 domain-containing protein</fullName>
    </recommendedName>
</protein>
<feature type="signal peptide" evidence="3">
    <location>
        <begin position="1"/>
        <end position="22"/>
    </location>
</feature>
<keyword evidence="2" id="KW-1133">Transmembrane helix</keyword>
<dbReference type="Pfam" id="PF19762">
    <property type="entry name" value="DUF6249"/>
    <property type="match status" value="1"/>
</dbReference>
<name>A0A3R6MF80_9BACT</name>
<dbReference type="Proteomes" id="UP000286211">
    <property type="component" value="Unassembled WGS sequence"/>
</dbReference>
<feature type="transmembrane region" description="Helical" evidence="2">
    <location>
        <begin position="109"/>
        <end position="139"/>
    </location>
</feature>
<evidence type="ECO:0000256" key="3">
    <source>
        <dbReference type="SAM" id="SignalP"/>
    </source>
</evidence>
<organism evidence="5 6">
    <name type="scientific">Segatella copri</name>
    <dbReference type="NCBI Taxonomy" id="165179"/>
    <lineage>
        <taxon>Bacteria</taxon>
        <taxon>Pseudomonadati</taxon>
        <taxon>Bacteroidota</taxon>
        <taxon>Bacteroidia</taxon>
        <taxon>Bacteroidales</taxon>
        <taxon>Prevotellaceae</taxon>
        <taxon>Segatella</taxon>
    </lineage>
</organism>